<comment type="caution">
    <text evidence="13">The sequence shown here is derived from an EMBL/GenBank/DDBJ whole genome shotgun (WGS) entry which is preliminary data.</text>
</comment>
<dbReference type="SUPFAM" id="SSF51905">
    <property type="entry name" value="FAD/NAD(P)-binding domain"/>
    <property type="match status" value="1"/>
</dbReference>
<keyword evidence="14" id="KW-1185">Reference proteome</keyword>
<proteinExistence type="inferred from homology"/>
<dbReference type="PIRSF" id="PIRSF000350">
    <property type="entry name" value="Mercury_reductase_MerA"/>
    <property type="match status" value="1"/>
</dbReference>
<organism evidence="13 14">
    <name type="scientific">Oleiagrimonas citrea</name>
    <dbReference type="NCBI Taxonomy" id="1665687"/>
    <lineage>
        <taxon>Bacteria</taxon>
        <taxon>Pseudomonadati</taxon>
        <taxon>Pseudomonadota</taxon>
        <taxon>Gammaproteobacteria</taxon>
        <taxon>Lysobacterales</taxon>
        <taxon>Rhodanobacteraceae</taxon>
        <taxon>Oleiagrimonas</taxon>
    </lineage>
</organism>
<feature type="domain" description="Pyridine nucleotide-disulphide oxidoreductase dimerisation" evidence="11">
    <location>
        <begin position="336"/>
        <end position="443"/>
    </location>
</feature>
<evidence type="ECO:0000256" key="2">
    <source>
        <dbReference type="ARBA" id="ARBA00022630"/>
    </source>
</evidence>
<dbReference type="Pfam" id="PF07992">
    <property type="entry name" value="Pyr_redox_2"/>
    <property type="match status" value="1"/>
</dbReference>
<dbReference type="GO" id="GO:0004362">
    <property type="term" value="F:glutathione-disulfide reductase (NADPH) activity"/>
    <property type="evidence" value="ECO:0007669"/>
    <property type="project" value="UniProtKB-EC"/>
</dbReference>
<evidence type="ECO:0000256" key="7">
    <source>
        <dbReference type="PIRSR" id="PIRSR000350-2"/>
    </source>
</evidence>
<dbReference type="PRINTS" id="PR00411">
    <property type="entry name" value="PNDRDTASEI"/>
</dbReference>
<protein>
    <submittedName>
        <fullName evidence="13">Glutathione-disulfide reductase</fullName>
        <ecNumber evidence="13">1.8.1.7</ecNumber>
    </submittedName>
</protein>
<dbReference type="RefSeq" id="WP_168609099.1">
    <property type="nucleotide sequence ID" value="NZ_JAAZQD010000003.1"/>
</dbReference>
<dbReference type="PANTHER" id="PTHR42737">
    <property type="entry name" value="GLUTATHIONE REDUCTASE"/>
    <property type="match status" value="1"/>
</dbReference>
<dbReference type="InterPro" id="IPR004099">
    <property type="entry name" value="Pyr_nucl-diS_OxRdtase_dimer"/>
</dbReference>
<dbReference type="PRINTS" id="PR00368">
    <property type="entry name" value="FADPNR"/>
</dbReference>
<keyword evidence="8" id="KW-0520">NAD</keyword>
<evidence type="ECO:0000256" key="1">
    <source>
        <dbReference type="ARBA" id="ARBA00007532"/>
    </source>
</evidence>
<dbReference type="InterPro" id="IPR016156">
    <property type="entry name" value="FAD/NAD-linked_Rdtase_dimer_sf"/>
</dbReference>
<evidence type="ECO:0000313" key="14">
    <source>
        <dbReference type="Proteomes" id="UP000541636"/>
    </source>
</evidence>
<evidence type="ECO:0000259" key="12">
    <source>
        <dbReference type="Pfam" id="PF07992"/>
    </source>
</evidence>
<dbReference type="GO" id="GO:0050660">
    <property type="term" value="F:flavin adenine dinucleotide binding"/>
    <property type="evidence" value="ECO:0007669"/>
    <property type="project" value="InterPro"/>
</dbReference>
<evidence type="ECO:0000256" key="3">
    <source>
        <dbReference type="ARBA" id="ARBA00022827"/>
    </source>
</evidence>
<keyword evidence="5" id="KW-1015">Disulfide bond</keyword>
<comment type="cofactor">
    <cofactor evidence="8">
        <name>FAD</name>
        <dbReference type="ChEBI" id="CHEBI:57692"/>
    </cofactor>
    <text evidence="8">Binds 1 FAD per subunit.</text>
</comment>
<dbReference type="GO" id="GO:0034599">
    <property type="term" value="P:cellular response to oxidative stress"/>
    <property type="evidence" value="ECO:0007669"/>
    <property type="project" value="TreeGrafter"/>
</dbReference>
<evidence type="ECO:0000256" key="6">
    <source>
        <dbReference type="ARBA" id="ARBA00023284"/>
    </source>
</evidence>
<gene>
    <name evidence="13" type="primary">gorA</name>
    <name evidence="13" type="ORF">HF690_08120</name>
</gene>
<dbReference type="GO" id="GO:0045454">
    <property type="term" value="P:cell redox homeostasis"/>
    <property type="evidence" value="ECO:0007669"/>
    <property type="project" value="InterPro"/>
</dbReference>
<evidence type="ECO:0000256" key="4">
    <source>
        <dbReference type="ARBA" id="ARBA00023002"/>
    </source>
</evidence>
<evidence type="ECO:0000313" key="13">
    <source>
        <dbReference type="EMBL" id="NKZ38925.1"/>
    </source>
</evidence>
<dbReference type="EC" id="1.8.1.7" evidence="13"/>
<dbReference type="AlphaFoldDB" id="A0A846ZKS2"/>
<feature type="active site" description="Proton acceptor" evidence="7">
    <location>
        <position position="435"/>
    </location>
</feature>
<name>A0A846ZKS2_9GAMM</name>
<dbReference type="InterPro" id="IPR012999">
    <property type="entry name" value="Pyr_OxRdtase_I_AS"/>
</dbReference>
<keyword evidence="6 10" id="KW-0676">Redox-active center</keyword>
<dbReference type="InterPro" id="IPR036188">
    <property type="entry name" value="FAD/NAD-bd_sf"/>
</dbReference>
<feature type="binding site" evidence="8">
    <location>
        <position position="259"/>
    </location>
    <ligand>
        <name>NAD(+)</name>
        <dbReference type="ChEBI" id="CHEBI:57540"/>
    </ligand>
</feature>
<evidence type="ECO:0000256" key="10">
    <source>
        <dbReference type="RuleBase" id="RU003691"/>
    </source>
</evidence>
<feature type="disulfide bond" description="Redox-active" evidence="9">
    <location>
        <begin position="41"/>
        <end position="46"/>
    </location>
</feature>
<dbReference type="Pfam" id="PF02852">
    <property type="entry name" value="Pyr_redox_dim"/>
    <property type="match status" value="1"/>
</dbReference>
<dbReference type="PROSITE" id="PS00076">
    <property type="entry name" value="PYRIDINE_REDOX_1"/>
    <property type="match status" value="1"/>
</dbReference>
<keyword evidence="2 10" id="KW-0285">Flavoprotein</keyword>
<evidence type="ECO:0000256" key="9">
    <source>
        <dbReference type="PIRSR" id="PIRSR000350-4"/>
    </source>
</evidence>
<comment type="similarity">
    <text evidence="1 10">Belongs to the class-I pyridine nucleotide-disulfide oxidoreductase family.</text>
</comment>
<evidence type="ECO:0000256" key="8">
    <source>
        <dbReference type="PIRSR" id="PIRSR000350-3"/>
    </source>
</evidence>
<dbReference type="GO" id="GO:0005829">
    <property type="term" value="C:cytosol"/>
    <property type="evidence" value="ECO:0007669"/>
    <property type="project" value="TreeGrafter"/>
</dbReference>
<dbReference type="EMBL" id="JAAZQD010000003">
    <property type="protein sequence ID" value="NKZ38925.1"/>
    <property type="molecule type" value="Genomic_DNA"/>
</dbReference>
<evidence type="ECO:0000256" key="5">
    <source>
        <dbReference type="ARBA" id="ARBA00023157"/>
    </source>
</evidence>
<feature type="binding site" evidence="8">
    <location>
        <position position="300"/>
    </location>
    <ligand>
        <name>FAD</name>
        <dbReference type="ChEBI" id="CHEBI:57692"/>
    </ligand>
</feature>
<dbReference type="InterPro" id="IPR046952">
    <property type="entry name" value="GSHR/TRXR-like"/>
</dbReference>
<dbReference type="InterPro" id="IPR023753">
    <property type="entry name" value="FAD/NAD-binding_dom"/>
</dbReference>
<feature type="binding site" evidence="8">
    <location>
        <begin position="172"/>
        <end position="179"/>
    </location>
    <ligand>
        <name>NAD(+)</name>
        <dbReference type="ChEBI" id="CHEBI:57540"/>
    </ligand>
</feature>
<sequence length="446" mass="47464">MRTFDYIVLGAGSGGLASAFRAARHGARVALLEPGSLGGTCVNLGCVPKKAMWYAAQAAEDVQRAREFGFDIAPGALDWCHFVARRQAYIERIHAVYRDRIREAGIELIATRGHLRAADRVDAQGETLCAPHVLIATGGRPRRLATPGFASGMVSDDFFALRECPHSVAVIGGGYVGCELAGVLHALGAHVDLYARSVLLSHFDHELSDALADSMRAQGIGVHLHAGIPDVRREGGALHLDQIESGEAAPYEQVLWALGRVPNSDDIGLGTVPLALDAEGHICTDGQQNTSVPGVYAVGDVTGRMALTPVAVAAGRRLSDRLFGADPEAHLDYRNIPSVVFAHPPLGAVGDTEQQARSRYGDAVRVYRSRFTPMVSALSDHPQRSLMKLVCVGEEERVVGVHLFGPGSDEMLQGFAVAVKMGARKADLDATVAIHPTSAEELVLLG</sequence>
<keyword evidence="8" id="KW-0547">Nucleotide-binding</keyword>
<dbReference type="GO" id="GO:0006749">
    <property type="term" value="P:glutathione metabolic process"/>
    <property type="evidence" value="ECO:0007669"/>
    <property type="project" value="TreeGrafter"/>
</dbReference>
<accession>A0A846ZKS2</accession>
<dbReference type="NCBIfam" id="NF004776">
    <property type="entry name" value="PRK06116.1"/>
    <property type="match status" value="1"/>
</dbReference>
<dbReference type="InterPro" id="IPR001100">
    <property type="entry name" value="Pyr_nuc-diS_OxRdtase"/>
</dbReference>
<dbReference type="Gene3D" id="3.50.50.60">
    <property type="entry name" value="FAD/NAD(P)-binding domain"/>
    <property type="match status" value="2"/>
</dbReference>
<keyword evidence="4 10" id="KW-0560">Oxidoreductase</keyword>
<feature type="binding site" evidence="8">
    <location>
        <position position="113"/>
    </location>
    <ligand>
        <name>FAD</name>
        <dbReference type="ChEBI" id="CHEBI:57692"/>
    </ligand>
</feature>
<dbReference type="PANTHER" id="PTHR42737:SF2">
    <property type="entry name" value="GLUTATHIONE REDUCTASE"/>
    <property type="match status" value="1"/>
</dbReference>
<reference evidence="13 14" key="1">
    <citation type="journal article" date="2017" name="Int. J. Syst. Evol. Microbiol.">
        <title>Oleiagrimonas citrea sp. nov., a marine bacterium isolated from tidal flat sediment and emended description of the genus Oleiagrimonas Fang et al. 2015 and Oleiagrimonas soli.</title>
        <authorList>
            <person name="Yang S.H."/>
            <person name="Seo H.S."/>
            <person name="Seong C.N."/>
            <person name="Kwon K.K."/>
        </authorList>
    </citation>
    <scope>NUCLEOTIDE SEQUENCE [LARGE SCALE GENOMIC DNA]</scope>
    <source>
        <strain evidence="13 14">MEBiC09124</strain>
    </source>
</reference>
<evidence type="ECO:0000259" key="11">
    <source>
        <dbReference type="Pfam" id="PF02852"/>
    </source>
</evidence>
<dbReference type="Gene3D" id="3.30.390.30">
    <property type="match status" value="1"/>
</dbReference>
<dbReference type="Proteomes" id="UP000541636">
    <property type="component" value="Unassembled WGS sequence"/>
</dbReference>
<keyword evidence="3 8" id="KW-0274">FAD</keyword>
<feature type="domain" description="FAD/NAD(P)-binding" evidence="12">
    <location>
        <begin position="4"/>
        <end position="315"/>
    </location>
</feature>
<feature type="binding site" evidence="8">
    <location>
        <position position="50"/>
    </location>
    <ligand>
        <name>FAD</name>
        <dbReference type="ChEBI" id="CHEBI:57692"/>
    </ligand>
</feature>
<dbReference type="SUPFAM" id="SSF55424">
    <property type="entry name" value="FAD/NAD-linked reductases, dimerisation (C-terminal) domain"/>
    <property type="match status" value="1"/>
</dbReference>